<keyword evidence="3" id="KW-0687">Ribonucleoprotein</keyword>
<accession>A0A5N3W399</accession>
<evidence type="ECO:0000256" key="3">
    <source>
        <dbReference type="ARBA" id="ARBA00023274"/>
    </source>
</evidence>
<protein>
    <recommendedName>
        <fullName evidence="6">60S ribosomal protein L36a</fullName>
    </recommendedName>
</protein>
<comment type="similarity">
    <text evidence="1">Belongs to the eukaryotic ribosomal protein eL42 family.</text>
</comment>
<keyword evidence="5" id="KW-1185">Reference proteome</keyword>
<evidence type="ECO:0000256" key="2">
    <source>
        <dbReference type="ARBA" id="ARBA00022980"/>
    </source>
</evidence>
<dbReference type="InterPro" id="IPR053708">
    <property type="entry name" value="Ribosomal_LSU_eL42"/>
</dbReference>
<dbReference type="GO" id="GO:0006412">
    <property type="term" value="P:translation"/>
    <property type="evidence" value="ECO:0007669"/>
    <property type="project" value="InterPro"/>
</dbReference>
<dbReference type="SUPFAM" id="SSF57829">
    <property type="entry name" value="Zn-binding ribosomal proteins"/>
    <property type="match status" value="1"/>
</dbReference>
<reference evidence="4 5" key="1">
    <citation type="submission" date="2019-06" db="EMBL/GenBank/DDBJ databases">
        <title>Discovery of a novel chromosome fission-fusion reversal in muntjac.</title>
        <authorList>
            <person name="Mudd A.B."/>
            <person name="Bredeson J.V."/>
            <person name="Baum R."/>
            <person name="Hockemeyer D."/>
            <person name="Rokhsar D.S."/>
        </authorList>
    </citation>
    <scope>NUCLEOTIDE SEQUENCE [LARGE SCALE GENOMIC DNA]</scope>
    <source>
        <strain evidence="4">UTSW_UCB_Mm</strain>
        <tissue evidence="4">Fibroblast cell line</tissue>
    </source>
</reference>
<dbReference type="GO" id="GO:0003735">
    <property type="term" value="F:structural constituent of ribosome"/>
    <property type="evidence" value="ECO:0007669"/>
    <property type="project" value="InterPro"/>
</dbReference>
<dbReference type="EMBL" id="VCEA01000001">
    <property type="protein sequence ID" value="KAB0356139.1"/>
    <property type="molecule type" value="Genomic_DNA"/>
</dbReference>
<gene>
    <name evidence="4" type="ORF">FD754_000295</name>
</gene>
<dbReference type="Gene3D" id="3.10.450.80">
    <property type="match status" value="1"/>
</dbReference>
<organism evidence="4 5">
    <name type="scientific">Muntiacus muntjak</name>
    <name type="common">Barking deer</name>
    <name type="synonym">Indian muntjac</name>
    <dbReference type="NCBI Taxonomy" id="9888"/>
    <lineage>
        <taxon>Eukaryota</taxon>
        <taxon>Metazoa</taxon>
        <taxon>Chordata</taxon>
        <taxon>Craniata</taxon>
        <taxon>Vertebrata</taxon>
        <taxon>Euteleostomi</taxon>
        <taxon>Mammalia</taxon>
        <taxon>Eutheria</taxon>
        <taxon>Laurasiatheria</taxon>
        <taxon>Artiodactyla</taxon>
        <taxon>Ruminantia</taxon>
        <taxon>Pecora</taxon>
        <taxon>Cervidae</taxon>
        <taxon>Muntiacinae</taxon>
        <taxon>Muntiacus</taxon>
    </lineage>
</organism>
<dbReference type="InterPro" id="IPR000552">
    <property type="entry name" value="Ribosomal_eL44"/>
</dbReference>
<evidence type="ECO:0008006" key="6">
    <source>
        <dbReference type="Google" id="ProtNLM"/>
    </source>
</evidence>
<dbReference type="PANTHER" id="PTHR10369">
    <property type="entry name" value="60S RIBOSOMAL PROTEIN L36A/L44"/>
    <property type="match status" value="1"/>
</dbReference>
<feature type="non-terminal residue" evidence="4">
    <location>
        <position position="1"/>
    </location>
</feature>
<dbReference type="Proteomes" id="UP000326458">
    <property type="component" value="Unassembled WGS sequence"/>
</dbReference>
<keyword evidence="2" id="KW-0689">Ribosomal protein</keyword>
<evidence type="ECO:0000256" key="1">
    <source>
        <dbReference type="ARBA" id="ARBA00009364"/>
    </source>
</evidence>
<sequence>TFRTKCGQRQLQKVTQYKGGKDSLYARGKWRYGRKQSAYGGQTKPIFQKKAKTTKKDCTEARMW</sequence>
<dbReference type="GO" id="GO:0005840">
    <property type="term" value="C:ribosome"/>
    <property type="evidence" value="ECO:0007669"/>
    <property type="project" value="UniProtKB-KW"/>
</dbReference>
<evidence type="ECO:0000313" key="5">
    <source>
        <dbReference type="Proteomes" id="UP000326458"/>
    </source>
</evidence>
<dbReference type="AlphaFoldDB" id="A0A5N3W399"/>
<evidence type="ECO:0000313" key="4">
    <source>
        <dbReference type="EMBL" id="KAB0356139.1"/>
    </source>
</evidence>
<proteinExistence type="inferred from homology"/>
<dbReference type="Pfam" id="PF00935">
    <property type="entry name" value="Ribosomal_L44"/>
    <property type="match status" value="1"/>
</dbReference>
<comment type="caution">
    <text evidence="4">The sequence shown here is derived from an EMBL/GenBank/DDBJ whole genome shotgun (WGS) entry which is preliminary data.</text>
</comment>
<name>A0A5N3W399_MUNMU</name>
<dbReference type="InterPro" id="IPR011332">
    <property type="entry name" value="Ribosomal_zn-bd"/>
</dbReference>
<dbReference type="GO" id="GO:1990904">
    <property type="term" value="C:ribonucleoprotein complex"/>
    <property type="evidence" value="ECO:0007669"/>
    <property type="project" value="UniProtKB-KW"/>
</dbReference>